<evidence type="ECO:0000256" key="9">
    <source>
        <dbReference type="SAM" id="MobiDB-lite"/>
    </source>
</evidence>
<evidence type="ECO:0000256" key="10">
    <source>
        <dbReference type="SAM" id="Phobius"/>
    </source>
</evidence>
<dbReference type="FunFam" id="3.40.50.300:FF:000299">
    <property type="entry name" value="ABC transporter ATP-binding protein/permease"/>
    <property type="match status" value="1"/>
</dbReference>
<evidence type="ECO:0000313" key="13">
    <source>
        <dbReference type="EMBL" id="QDU18253.1"/>
    </source>
</evidence>
<organism evidence="13 14">
    <name type="scientific">Urbifossiella limnaea</name>
    <dbReference type="NCBI Taxonomy" id="2528023"/>
    <lineage>
        <taxon>Bacteria</taxon>
        <taxon>Pseudomonadati</taxon>
        <taxon>Planctomycetota</taxon>
        <taxon>Planctomycetia</taxon>
        <taxon>Gemmatales</taxon>
        <taxon>Gemmataceae</taxon>
        <taxon>Urbifossiella</taxon>
    </lineage>
</organism>
<dbReference type="GO" id="GO:0034040">
    <property type="term" value="F:ATPase-coupled lipid transmembrane transporter activity"/>
    <property type="evidence" value="ECO:0007669"/>
    <property type="project" value="TreeGrafter"/>
</dbReference>
<comment type="subcellular location">
    <subcellularLocation>
        <location evidence="1">Cell membrane</location>
        <topology evidence="1">Multi-pass membrane protein</topology>
    </subcellularLocation>
</comment>
<gene>
    <name evidence="13" type="primary">msbA_1</name>
    <name evidence="13" type="ORF">ETAA1_01360</name>
</gene>
<dbReference type="SUPFAM" id="SSF52540">
    <property type="entry name" value="P-loop containing nucleoside triphosphate hydrolases"/>
    <property type="match status" value="1"/>
</dbReference>
<dbReference type="InterPro" id="IPR017871">
    <property type="entry name" value="ABC_transporter-like_CS"/>
</dbReference>
<dbReference type="AlphaFoldDB" id="A0A517XL68"/>
<keyword evidence="8 10" id="KW-0472">Membrane</keyword>
<dbReference type="Gene3D" id="1.20.1560.10">
    <property type="entry name" value="ABC transporter type 1, transmembrane domain"/>
    <property type="match status" value="1"/>
</dbReference>
<keyword evidence="13" id="KW-0378">Hydrolase</keyword>
<sequence length="695" mass="77188">MRNFLRTLKYAWPYRGRLAASFGCALVVAVLWSVNLSAIYPVLKILSTDKNLQQWVDDEIDTCVKERNRPDRQAKLDGLRAELRAAEQLPEGADRETAIRKVGHEVAKVEETLLYHATWEYRYRLLRDRVITLLPEDRFATFMVIMGGVVCCVGVKGVFEFAHESLVGSVMNRTLFDIRNRCFRRLIHQDIRQITAAGTPDLMARFTNDTEQLGLGLKILFGRMVAEPLKAVACLAVACSISWQLTVVFCVVVPLVMITLMRVSRAMRRAARKVLERMSVLYKLLREVLDGARAVKAFTREPHERRRFRKATEDYNRKAMRVVYIDAFANPLIELLGVLAVGLALAAGTYLVVTKHTHIFGMRMTSQPLEFATLLQLYAFLAAIADPVRKLASVYTKLQSGEAAANRVFEVFDRVPSVGANPAGPRVGRVKKGIEFRHVCFSYNPGSDTPTLDLVDLTVKAGETVALVGPNGCGKTTLLGLLPRFYDPDHGAVFIDGVNVRQAHLRSLRRRIGLVTQDTQLFDDTVFANIAYGKKGATEAEVVAAAKKAHAHDFIEKELPAGYKTMIGDLAGKISGGQRQRIALARAILRDPDVLILDEFTSQIDPTSEAEIHAALKDFVKGRTVFMITHRLHAAAELADRVVVMDAGKIVAVGPHAELLATCPLYRRLCDPGQRGEDEPPSPKPSEPPAKREAA</sequence>
<feature type="domain" description="ABC transporter" evidence="11">
    <location>
        <begin position="434"/>
        <end position="672"/>
    </location>
</feature>
<feature type="transmembrane region" description="Helical" evidence="10">
    <location>
        <begin position="327"/>
        <end position="351"/>
    </location>
</feature>
<dbReference type="OrthoDB" id="9762778at2"/>
<evidence type="ECO:0000259" key="12">
    <source>
        <dbReference type="PROSITE" id="PS50929"/>
    </source>
</evidence>
<dbReference type="Gene3D" id="3.40.50.300">
    <property type="entry name" value="P-loop containing nucleotide triphosphate hydrolases"/>
    <property type="match status" value="1"/>
</dbReference>
<dbReference type="PROSITE" id="PS50929">
    <property type="entry name" value="ABC_TM1F"/>
    <property type="match status" value="1"/>
</dbReference>
<dbReference type="EMBL" id="CP036273">
    <property type="protein sequence ID" value="QDU18253.1"/>
    <property type="molecule type" value="Genomic_DNA"/>
</dbReference>
<dbReference type="PANTHER" id="PTHR24221">
    <property type="entry name" value="ATP-BINDING CASSETTE SUB-FAMILY B"/>
    <property type="match status" value="1"/>
</dbReference>
<keyword evidence="2" id="KW-0813">Transport</keyword>
<dbReference type="PROSITE" id="PS50893">
    <property type="entry name" value="ABC_TRANSPORTER_2"/>
    <property type="match status" value="1"/>
</dbReference>
<protein>
    <submittedName>
        <fullName evidence="13">Lipid A export ATP-binding/permease protein MsbA</fullName>
        <ecNumber evidence="13">3.6.3.-</ecNumber>
    </submittedName>
</protein>
<keyword evidence="14" id="KW-1185">Reference proteome</keyword>
<evidence type="ECO:0000256" key="4">
    <source>
        <dbReference type="ARBA" id="ARBA00022692"/>
    </source>
</evidence>
<keyword evidence="3" id="KW-1003">Cell membrane</keyword>
<dbReference type="InterPro" id="IPR003593">
    <property type="entry name" value="AAA+_ATPase"/>
</dbReference>
<keyword evidence="4 10" id="KW-0812">Transmembrane</keyword>
<dbReference type="InterPro" id="IPR003439">
    <property type="entry name" value="ABC_transporter-like_ATP-bd"/>
</dbReference>
<proteinExistence type="predicted"/>
<dbReference type="Pfam" id="PF00005">
    <property type="entry name" value="ABC_tran"/>
    <property type="match status" value="1"/>
</dbReference>
<evidence type="ECO:0000256" key="1">
    <source>
        <dbReference type="ARBA" id="ARBA00004651"/>
    </source>
</evidence>
<keyword evidence="7 10" id="KW-1133">Transmembrane helix</keyword>
<dbReference type="GO" id="GO:0005886">
    <property type="term" value="C:plasma membrane"/>
    <property type="evidence" value="ECO:0007669"/>
    <property type="project" value="UniProtKB-SubCell"/>
</dbReference>
<dbReference type="PROSITE" id="PS00211">
    <property type="entry name" value="ABC_TRANSPORTER_1"/>
    <property type="match status" value="1"/>
</dbReference>
<dbReference type="SMART" id="SM00382">
    <property type="entry name" value="AAA"/>
    <property type="match status" value="1"/>
</dbReference>
<evidence type="ECO:0000256" key="7">
    <source>
        <dbReference type="ARBA" id="ARBA00022989"/>
    </source>
</evidence>
<evidence type="ECO:0000256" key="2">
    <source>
        <dbReference type="ARBA" id="ARBA00022448"/>
    </source>
</evidence>
<keyword evidence="6 13" id="KW-0067">ATP-binding</keyword>
<dbReference type="KEGG" id="uli:ETAA1_01360"/>
<dbReference type="InterPro" id="IPR039421">
    <property type="entry name" value="Type_1_exporter"/>
</dbReference>
<dbReference type="SUPFAM" id="SSF90123">
    <property type="entry name" value="ABC transporter transmembrane region"/>
    <property type="match status" value="1"/>
</dbReference>
<dbReference type="EC" id="3.6.3.-" evidence="13"/>
<dbReference type="GO" id="GO:0016887">
    <property type="term" value="F:ATP hydrolysis activity"/>
    <property type="evidence" value="ECO:0007669"/>
    <property type="project" value="InterPro"/>
</dbReference>
<evidence type="ECO:0000259" key="11">
    <source>
        <dbReference type="PROSITE" id="PS50893"/>
    </source>
</evidence>
<reference evidence="13 14" key="1">
    <citation type="submission" date="2019-02" db="EMBL/GenBank/DDBJ databases">
        <title>Deep-cultivation of Planctomycetes and their phenomic and genomic characterization uncovers novel biology.</title>
        <authorList>
            <person name="Wiegand S."/>
            <person name="Jogler M."/>
            <person name="Boedeker C."/>
            <person name="Pinto D."/>
            <person name="Vollmers J."/>
            <person name="Rivas-Marin E."/>
            <person name="Kohn T."/>
            <person name="Peeters S.H."/>
            <person name="Heuer A."/>
            <person name="Rast P."/>
            <person name="Oberbeckmann S."/>
            <person name="Bunk B."/>
            <person name="Jeske O."/>
            <person name="Meyerdierks A."/>
            <person name="Storesund J.E."/>
            <person name="Kallscheuer N."/>
            <person name="Luecker S."/>
            <person name="Lage O.M."/>
            <person name="Pohl T."/>
            <person name="Merkel B.J."/>
            <person name="Hornburger P."/>
            <person name="Mueller R.-W."/>
            <person name="Bruemmer F."/>
            <person name="Labrenz M."/>
            <person name="Spormann A.M."/>
            <person name="Op den Camp H."/>
            <person name="Overmann J."/>
            <person name="Amann R."/>
            <person name="Jetten M.S.M."/>
            <person name="Mascher T."/>
            <person name="Medema M.H."/>
            <person name="Devos D.P."/>
            <person name="Kaster A.-K."/>
            <person name="Ovreas L."/>
            <person name="Rohde M."/>
            <person name="Galperin M.Y."/>
            <person name="Jogler C."/>
        </authorList>
    </citation>
    <scope>NUCLEOTIDE SEQUENCE [LARGE SCALE GENOMIC DNA]</scope>
    <source>
        <strain evidence="13 14">ETA_A1</strain>
    </source>
</reference>
<dbReference type="InterPro" id="IPR036640">
    <property type="entry name" value="ABC1_TM_sf"/>
</dbReference>
<evidence type="ECO:0000256" key="3">
    <source>
        <dbReference type="ARBA" id="ARBA00022475"/>
    </source>
</evidence>
<name>A0A517XL68_9BACT</name>
<dbReference type="InterPro" id="IPR011527">
    <property type="entry name" value="ABC1_TM_dom"/>
</dbReference>
<keyword evidence="5" id="KW-0547">Nucleotide-binding</keyword>
<feature type="region of interest" description="Disordered" evidence="9">
    <location>
        <begin position="671"/>
        <end position="695"/>
    </location>
</feature>
<dbReference type="PANTHER" id="PTHR24221:SF654">
    <property type="entry name" value="ATP-BINDING CASSETTE SUB-FAMILY B MEMBER 6"/>
    <property type="match status" value="1"/>
</dbReference>
<feature type="transmembrane region" description="Helical" evidence="10">
    <location>
        <begin position="241"/>
        <end position="263"/>
    </location>
</feature>
<dbReference type="Pfam" id="PF00664">
    <property type="entry name" value="ABC_membrane"/>
    <property type="match status" value="1"/>
</dbReference>
<evidence type="ECO:0000313" key="14">
    <source>
        <dbReference type="Proteomes" id="UP000319576"/>
    </source>
</evidence>
<dbReference type="GO" id="GO:0140359">
    <property type="term" value="F:ABC-type transporter activity"/>
    <property type="evidence" value="ECO:0007669"/>
    <property type="project" value="InterPro"/>
</dbReference>
<accession>A0A517XL68</accession>
<dbReference type="InterPro" id="IPR027417">
    <property type="entry name" value="P-loop_NTPase"/>
</dbReference>
<dbReference type="Proteomes" id="UP000319576">
    <property type="component" value="Chromosome"/>
</dbReference>
<evidence type="ECO:0000256" key="8">
    <source>
        <dbReference type="ARBA" id="ARBA00023136"/>
    </source>
</evidence>
<dbReference type="GO" id="GO:0005524">
    <property type="term" value="F:ATP binding"/>
    <property type="evidence" value="ECO:0007669"/>
    <property type="project" value="UniProtKB-KW"/>
</dbReference>
<dbReference type="RefSeq" id="WP_145233398.1">
    <property type="nucleotide sequence ID" value="NZ_CP036273.1"/>
</dbReference>
<evidence type="ECO:0000256" key="5">
    <source>
        <dbReference type="ARBA" id="ARBA00022741"/>
    </source>
</evidence>
<evidence type="ECO:0000256" key="6">
    <source>
        <dbReference type="ARBA" id="ARBA00022840"/>
    </source>
</evidence>
<feature type="domain" description="ABC transmembrane type-1" evidence="12">
    <location>
        <begin position="128"/>
        <end position="400"/>
    </location>
</feature>